<dbReference type="Gene3D" id="3.40.50.150">
    <property type="entry name" value="Vaccinia Virus protein VP39"/>
    <property type="match status" value="1"/>
</dbReference>
<dbReference type="GO" id="GO:0000049">
    <property type="term" value="F:tRNA binding"/>
    <property type="evidence" value="ECO:0007669"/>
    <property type="project" value="UniProtKB-KW"/>
</dbReference>
<gene>
    <name evidence="16" type="ORF">L6E24_05215</name>
</gene>
<evidence type="ECO:0000256" key="11">
    <source>
        <dbReference type="ARBA" id="ARBA00054380"/>
    </source>
</evidence>
<evidence type="ECO:0000256" key="6">
    <source>
        <dbReference type="ARBA" id="ARBA00022679"/>
    </source>
</evidence>
<dbReference type="EMBL" id="CP096115">
    <property type="protein sequence ID" value="UUX93518.1"/>
    <property type="molecule type" value="Genomic_DNA"/>
</dbReference>
<evidence type="ECO:0000256" key="5">
    <source>
        <dbReference type="ARBA" id="ARBA00022603"/>
    </source>
</evidence>
<proteinExistence type="inferred from homology"/>
<sequence>MRLIFELSGEHPEIPFAEIESVGSITDREVQVAVAECVNPADAGRLAMSHNVMEYLGECHADATSFENLLNSLSLSADGTFAGRVKKVTGTSVKESQLTLEKIIGSKIGGSVSLNNPEYEYRALFSGERCFFGKVICRIDRGGFSCRNPMRRPFFHPGVMMPLFARTMVNLSLAMPSDYFYDPFCGTGGIMLEADLLGCRIFGGDMDPLMLEGCRQNLPTAELFRTNASSMPFGDETFDAVATDLPYGQSVCIMGGSLDKLYDSSLSEIRRILKPKRRAVVVTHNDVRNVAEKYFTVKDFFEQRVHKSLTRRVMVLE</sequence>
<evidence type="ECO:0000256" key="7">
    <source>
        <dbReference type="ARBA" id="ARBA00022691"/>
    </source>
</evidence>
<evidence type="ECO:0000313" key="16">
    <source>
        <dbReference type="EMBL" id="UUX93518.1"/>
    </source>
</evidence>
<dbReference type="InterPro" id="IPR029063">
    <property type="entry name" value="SAM-dependent_MTases_sf"/>
</dbReference>
<evidence type="ECO:0000256" key="9">
    <source>
        <dbReference type="ARBA" id="ARBA00022884"/>
    </source>
</evidence>
<feature type="domain" description="Ribosomal RNA large subunit methyltransferase K/L-like methyltransferase" evidence="15">
    <location>
        <begin position="150"/>
        <end position="311"/>
    </location>
</feature>
<evidence type="ECO:0000256" key="14">
    <source>
        <dbReference type="ARBA" id="ARBA00082665"/>
    </source>
</evidence>
<dbReference type="EC" id="2.1.1.213" evidence="13"/>
<comment type="subunit">
    <text evidence="2">Monomer.</text>
</comment>
<dbReference type="PANTHER" id="PTHR14911">
    <property type="entry name" value="THUMP DOMAIN-CONTAINING"/>
    <property type="match status" value="1"/>
</dbReference>
<keyword evidence="5 16" id="KW-0489">Methyltransferase</keyword>
<dbReference type="AlphaFoldDB" id="A0A9E7PNJ2"/>
<keyword evidence="4" id="KW-0820">tRNA-binding</keyword>
<evidence type="ECO:0000256" key="1">
    <source>
        <dbReference type="ARBA" id="ARBA00004496"/>
    </source>
</evidence>
<dbReference type="InterPro" id="IPR053943">
    <property type="entry name" value="RlmKL-like_Mtase_CS"/>
</dbReference>
<dbReference type="CDD" id="cd11715">
    <property type="entry name" value="THUMP_AdoMetMT"/>
    <property type="match status" value="1"/>
</dbReference>
<evidence type="ECO:0000259" key="15">
    <source>
        <dbReference type="Pfam" id="PF01170"/>
    </source>
</evidence>
<evidence type="ECO:0000256" key="10">
    <source>
        <dbReference type="ARBA" id="ARBA00051883"/>
    </source>
</evidence>
<name>A0A9E7PNJ2_9EURY</name>
<dbReference type="CDD" id="cd02440">
    <property type="entry name" value="AdoMet_MTases"/>
    <property type="match status" value="1"/>
</dbReference>
<organism evidence="16 17">
    <name type="scientific">Methanoplanus endosymbiosus</name>
    <dbReference type="NCBI Taxonomy" id="33865"/>
    <lineage>
        <taxon>Archaea</taxon>
        <taxon>Methanobacteriati</taxon>
        <taxon>Methanobacteriota</taxon>
        <taxon>Stenosarchaea group</taxon>
        <taxon>Methanomicrobia</taxon>
        <taxon>Methanomicrobiales</taxon>
        <taxon>Methanomicrobiaceae</taxon>
        <taxon>Methanoplanus</taxon>
    </lineage>
</organism>
<keyword evidence="9" id="KW-0694">RNA-binding</keyword>
<dbReference type="RefSeq" id="WP_257743655.1">
    <property type="nucleotide sequence ID" value="NZ_CP096115.1"/>
</dbReference>
<protein>
    <recommendedName>
        <fullName evidence="13">tRNA (guanine(10)-N(2))-dimethyltransferase</fullName>
        <ecNumber evidence="13">2.1.1.213</ecNumber>
    </recommendedName>
    <alternativeName>
        <fullName evidence="14">tRNA:G10 dimethyltransferase</fullName>
    </alternativeName>
</protein>
<reference evidence="16" key="1">
    <citation type="submission" date="2022-04" db="EMBL/GenBank/DDBJ databases">
        <title>Complete genome of Methanoplanus endosymbiosus DSM 3599.</title>
        <authorList>
            <person name="Chen S.-C."/>
            <person name="You Y.-T."/>
            <person name="Zhou Y.-Z."/>
            <person name="Lai M.-C."/>
        </authorList>
    </citation>
    <scope>NUCLEOTIDE SEQUENCE</scope>
    <source>
        <strain evidence="16">DSM 3599</strain>
    </source>
</reference>
<evidence type="ECO:0000256" key="3">
    <source>
        <dbReference type="ARBA" id="ARBA00022490"/>
    </source>
</evidence>
<keyword evidence="7" id="KW-0949">S-adenosyl-L-methionine</keyword>
<comment type="catalytic activity">
    <reaction evidence="10">
        <text>guanosine(10) in tRNA + 2 S-adenosyl-L-methionine = N(2)-dimethylguanosine(10) in tRNA + 2 S-adenosyl-L-homocysteine + 2 H(+)</text>
        <dbReference type="Rhea" id="RHEA:43124"/>
        <dbReference type="Rhea" id="RHEA-COMP:10355"/>
        <dbReference type="Rhea" id="RHEA-COMP:10358"/>
        <dbReference type="ChEBI" id="CHEBI:15378"/>
        <dbReference type="ChEBI" id="CHEBI:57856"/>
        <dbReference type="ChEBI" id="CHEBI:59789"/>
        <dbReference type="ChEBI" id="CHEBI:74269"/>
        <dbReference type="ChEBI" id="CHEBI:74513"/>
        <dbReference type="EC" id="2.1.1.213"/>
    </reaction>
</comment>
<dbReference type="GO" id="GO:0030488">
    <property type="term" value="P:tRNA methylation"/>
    <property type="evidence" value="ECO:0007669"/>
    <property type="project" value="TreeGrafter"/>
</dbReference>
<dbReference type="KEGG" id="mend:L6E24_05215"/>
<keyword evidence="6" id="KW-0808">Transferase</keyword>
<dbReference type="GO" id="GO:0005737">
    <property type="term" value="C:cytoplasm"/>
    <property type="evidence" value="ECO:0007669"/>
    <property type="project" value="UniProtKB-SubCell"/>
</dbReference>
<evidence type="ECO:0000256" key="12">
    <source>
        <dbReference type="ARBA" id="ARBA00061338"/>
    </source>
</evidence>
<keyword evidence="8" id="KW-0819">tRNA processing</keyword>
<dbReference type="SUPFAM" id="SSF53335">
    <property type="entry name" value="S-adenosyl-L-methionine-dependent methyltransferases"/>
    <property type="match status" value="1"/>
</dbReference>
<dbReference type="GO" id="GO:0160101">
    <property type="term" value="F:tRNA (guanine(10)-N2)-dimethyltransferase activity"/>
    <property type="evidence" value="ECO:0007669"/>
    <property type="project" value="UniProtKB-EC"/>
</dbReference>
<evidence type="ECO:0000256" key="2">
    <source>
        <dbReference type="ARBA" id="ARBA00011245"/>
    </source>
</evidence>
<dbReference type="Proteomes" id="UP001060368">
    <property type="component" value="Chromosome"/>
</dbReference>
<keyword evidence="3" id="KW-0963">Cytoplasm</keyword>
<dbReference type="PROSITE" id="PS01261">
    <property type="entry name" value="UPF0020"/>
    <property type="match status" value="1"/>
</dbReference>
<comment type="subcellular location">
    <subcellularLocation>
        <location evidence="1">Cytoplasm</location>
    </subcellularLocation>
</comment>
<keyword evidence="17" id="KW-1185">Reference proteome</keyword>
<comment type="function">
    <text evidence="11">Catalyzes the adenosylmethionine-dependent methylation of the exocyclic amino group (N(2)) of guanosine at position 10 of various tRNAs. Acts via a two-step process that leads to the formation of either N(2)-monomethyl (m(2)G) or N(2)-dimethylguanosine (m(2)(2)G).</text>
</comment>
<evidence type="ECO:0000256" key="4">
    <source>
        <dbReference type="ARBA" id="ARBA00022555"/>
    </source>
</evidence>
<evidence type="ECO:0000256" key="13">
    <source>
        <dbReference type="ARBA" id="ARBA00066936"/>
    </source>
</evidence>
<dbReference type="GeneID" id="74307073"/>
<evidence type="ECO:0000313" key="17">
    <source>
        <dbReference type="Proteomes" id="UP001060368"/>
    </source>
</evidence>
<dbReference type="PANTHER" id="PTHR14911:SF21">
    <property type="entry name" value="N2-METHYLGUANOSINE TRNA METHYLTRANSFERASE"/>
    <property type="match status" value="1"/>
</dbReference>
<evidence type="ECO:0000256" key="8">
    <source>
        <dbReference type="ARBA" id="ARBA00022694"/>
    </source>
</evidence>
<dbReference type="Pfam" id="PF01170">
    <property type="entry name" value="UPF0020"/>
    <property type="match status" value="1"/>
</dbReference>
<dbReference type="InterPro" id="IPR000241">
    <property type="entry name" value="RlmKL-like_Mtase"/>
</dbReference>
<dbReference type="FunFam" id="3.40.50.150:FF:000251">
    <property type="entry name" value="Putative RNA methylase"/>
    <property type="match status" value="1"/>
</dbReference>
<comment type="similarity">
    <text evidence="12">Belongs to the methyltransferase superfamily. Trm-G10 family.</text>
</comment>
<accession>A0A9E7PNJ2</accession>